<evidence type="ECO:0000256" key="2">
    <source>
        <dbReference type="ARBA" id="ARBA00022448"/>
    </source>
</evidence>
<dbReference type="InterPro" id="IPR044669">
    <property type="entry name" value="YneE/VCCN1/2-like"/>
</dbReference>
<evidence type="ECO:0000256" key="1">
    <source>
        <dbReference type="ARBA" id="ARBA00004651"/>
    </source>
</evidence>
<accession>A0A0B1RD23</accession>
<keyword evidence="4 9" id="KW-0812">Transmembrane</keyword>
<dbReference type="Proteomes" id="UP000030853">
    <property type="component" value="Unassembled WGS sequence"/>
</dbReference>
<evidence type="ECO:0000256" key="3">
    <source>
        <dbReference type="ARBA" id="ARBA00022475"/>
    </source>
</evidence>
<evidence type="ECO:0000313" key="11">
    <source>
        <dbReference type="Proteomes" id="UP000030853"/>
    </source>
</evidence>
<comment type="caution">
    <text evidence="10">The sequence shown here is derived from an EMBL/GenBank/DDBJ whole genome shotgun (WGS) entry which is preliminary data.</text>
</comment>
<keyword evidence="3" id="KW-1003">Cell membrane</keyword>
<dbReference type="AlphaFoldDB" id="A0A0B1RD23"/>
<feature type="transmembrane region" description="Helical" evidence="9">
    <location>
        <begin position="219"/>
        <end position="245"/>
    </location>
</feature>
<evidence type="ECO:0000256" key="7">
    <source>
        <dbReference type="ARBA" id="ARBA00023136"/>
    </source>
</evidence>
<evidence type="ECO:0000313" key="10">
    <source>
        <dbReference type="EMBL" id="KHJ69551.1"/>
    </source>
</evidence>
<organism evidence="10 11">
    <name type="scientific">Pantoea rodasii</name>
    <dbReference type="NCBI Taxonomy" id="1076549"/>
    <lineage>
        <taxon>Bacteria</taxon>
        <taxon>Pseudomonadati</taxon>
        <taxon>Pseudomonadota</taxon>
        <taxon>Gammaproteobacteria</taxon>
        <taxon>Enterobacterales</taxon>
        <taxon>Erwiniaceae</taxon>
        <taxon>Pantoea</taxon>
    </lineage>
</organism>
<comment type="subcellular location">
    <subcellularLocation>
        <location evidence="1">Cell membrane</location>
        <topology evidence="1">Multi-pass membrane protein</topology>
    </subcellularLocation>
</comment>
<feature type="transmembrane region" description="Helical" evidence="9">
    <location>
        <begin position="20"/>
        <end position="42"/>
    </location>
</feature>
<keyword evidence="5 9" id="KW-1133">Transmembrane helix</keyword>
<evidence type="ECO:0000256" key="6">
    <source>
        <dbReference type="ARBA" id="ARBA00023065"/>
    </source>
</evidence>
<dbReference type="GO" id="GO:0005886">
    <property type="term" value="C:plasma membrane"/>
    <property type="evidence" value="ECO:0007669"/>
    <property type="project" value="UniProtKB-SubCell"/>
</dbReference>
<dbReference type="GO" id="GO:0005254">
    <property type="term" value="F:chloride channel activity"/>
    <property type="evidence" value="ECO:0007669"/>
    <property type="project" value="InterPro"/>
</dbReference>
<keyword evidence="2" id="KW-0813">Transport</keyword>
<gene>
    <name evidence="10" type="ORF">QU24_03060</name>
</gene>
<evidence type="ECO:0000256" key="5">
    <source>
        <dbReference type="ARBA" id="ARBA00022989"/>
    </source>
</evidence>
<sequence>MIVRPHQHWFLRLFDWHGSVLSSIVFRLSLNLLMSVAAIIGYPWYSTFGIHLTTAPFSLIGVSIAIFLGFRNNASYARFIEARTLWGNMHITQRSLLRQIKCLRGISEAQVQEFIGLQLAFSWALKHRLRETDAKADLARLLPEKWHNAVLGHPMPTSQTLLCMGEWLAQRRDEGLVSDIVWQSIDENLSHLSAYLGGCDRLAGTPIPFAYSLILHRTVYLFCTLLPFALVADLHLMTPLVSVFISYTFLSLESLAEELEDPFGTAPNHLPLDALCVNIERNLKAMNNDFPLPEPHQPDKHFNLT</sequence>
<keyword evidence="6" id="KW-0406">Ion transport</keyword>
<feature type="transmembrane region" description="Helical" evidence="9">
    <location>
        <begin position="48"/>
        <end position="70"/>
    </location>
</feature>
<proteinExistence type="inferred from homology"/>
<protein>
    <submittedName>
        <fullName evidence="10">Inner membrane protein, bestrophin family</fullName>
    </submittedName>
</protein>
<dbReference type="Pfam" id="PF25539">
    <property type="entry name" value="Bestrophin_2"/>
    <property type="match status" value="1"/>
</dbReference>
<dbReference type="EMBL" id="JTJJ01000014">
    <property type="protein sequence ID" value="KHJ69551.1"/>
    <property type="molecule type" value="Genomic_DNA"/>
</dbReference>
<dbReference type="RefSeq" id="WP_039328440.1">
    <property type="nucleotide sequence ID" value="NZ_JTJJ01000014.1"/>
</dbReference>
<keyword evidence="7 9" id="KW-0472">Membrane</keyword>
<comment type="similarity">
    <text evidence="8">Belongs to the anion channel-forming bestrophin (TC 1.A.46) family.</text>
</comment>
<reference evidence="10 11" key="1">
    <citation type="submission" date="2014-11" db="EMBL/GenBank/DDBJ databases">
        <title>Genome sequencing of Pantoea rodasii ND03.</title>
        <authorList>
            <person name="Muhamad Yunos N.Y."/>
            <person name="Chan K.-G."/>
        </authorList>
    </citation>
    <scope>NUCLEOTIDE SEQUENCE [LARGE SCALE GENOMIC DNA]</scope>
    <source>
        <strain evidence="10 11">ND03</strain>
    </source>
</reference>
<dbReference type="PANTHER" id="PTHR33281:SF19">
    <property type="entry name" value="VOLTAGE-DEPENDENT ANION CHANNEL-FORMING PROTEIN YNEE"/>
    <property type="match status" value="1"/>
</dbReference>
<name>A0A0B1RD23_9GAMM</name>
<evidence type="ECO:0000256" key="8">
    <source>
        <dbReference type="ARBA" id="ARBA00034708"/>
    </source>
</evidence>
<evidence type="ECO:0000256" key="4">
    <source>
        <dbReference type="ARBA" id="ARBA00022692"/>
    </source>
</evidence>
<dbReference type="PANTHER" id="PTHR33281">
    <property type="entry name" value="UPF0187 PROTEIN YNEE"/>
    <property type="match status" value="1"/>
</dbReference>
<evidence type="ECO:0000256" key="9">
    <source>
        <dbReference type="SAM" id="Phobius"/>
    </source>
</evidence>